<comment type="subunit">
    <text evidence="4">Monomer.</text>
</comment>
<evidence type="ECO:0000256" key="6">
    <source>
        <dbReference type="ARBA" id="ARBA00022723"/>
    </source>
</evidence>
<evidence type="ECO:0000313" key="27">
    <source>
        <dbReference type="EMBL" id="OGZ45722.1"/>
    </source>
</evidence>
<dbReference type="Gene3D" id="3.90.79.10">
    <property type="entry name" value="Nucleoside Triphosphate Pyrophosphohydrolase"/>
    <property type="match status" value="1"/>
</dbReference>
<dbReference type="PROSITE" id="PS00893">
    <property type="entry name" value="NUDIX_BOX"/>
    <property type="match status" value="1"/>
</dbReference>
<keyword evidence="9" id="KW-0694">RNA-binding</keyword>
<evidence type="ECO:0000256" key="3">
    <source>
        <dbReference type="ARBA" id="ARBA00005582"/>
    </source>
</evidence>
<dbReference type="GO" id="GO:0042262">
    <property type="term" value="P:DNA protection"/>
    <property type="evidence" value="ECO:0007669"/>
    <property type="project" value="InterPro"/>
</dbReference>
<evidence type="ECO:0000256" key="13">
    <source>
        <dbReference type="ARBA" id="ARBA00024596"/>
    </source>
</evidence>
<dbReference type="STRING" id="1802115.A2756_02330"/>
<sequence length="152" mass="17482">MNKKVLTLCLVYDNARILLGMKKRGFGAGRWNGFGGKVQEGETVEAAAHRELAEEAGIRVPELTKRAVLEFLFEGDPMVLETHVFSASVFEGEPTESEEMRPQWFLHPEIPFQEMWADDRHWMPILLSGKNFMGRFLFSADHRLLEHDIHEV</sequence>
<evidence type="ECO:0000256" key="10">
    <source>
        <dbReference type="ARBA" id="ARBA00024448"/>
    </source>
</evidence>
<comment type="function">
    <text evidence="24">Oxidized purine nucleoside triphosphate hydrolase which is a prominent sanitizer of the oxidized nucleotide pool. Catalyzes the hydrolysis of 2-oxo-dATP (2-hydroxy-dATP) into 2-oxo-dAMP. Also has a significant hydrolase activity toward 2-oxo-ATP, 8-oxo-dGTP and 8-oxo-dATP. Through the hydrolysis of oxidized purine nucleoside triphosphates, prevents their incorporation into DNA and the subsequent transversions A:T to C:G and G:C to T:A. Also catalyzes the hydrolysis of methylated purine nucleoside triphosphate preventing their integration into DNA. Through this antimutagenic activity protects cells from oxidative stress.</text>
</comment>
<evidence type="ECO:0000256" key="24">
    <source>
        <dbReference type="ARBA" id="ARBA00053094"/>
    </source>
</evidence>
<dbReference type="EC" id="3.6.1.56" evidence="14"/>
<keyword evidence="5" id="KW-0963">Cytoplasm</keyword>
<evidence type="ECO:0000256" key="17">
    <source>
        <dbReference type="ARBA" id="ARBA00030634"/>
    </source>
</evidence>
<reference evidence="27 28" key="1">
    <citation type="journal article" date="2016" name="Nat. Commun.">
        <title>Thousands of microbial genomes shed light on interconnected biogeochemical processes in an aquifer system.</title>
        <authorList>
            <person name="Anantharaman K."/>
            <person name="Brown C.T."/>
            <person name="Hug L.A."/>
            <person name="Sharon I."/>
            <person name="Castelle C.J."/>
            <person name="Probst A.J."/>
            <person name="Thomas B.C."/>
            <person name="Singh A."/>
            <person name="Wilkins M.J."/>
            <person name="Karaoz U."/>
            <person name="Brodie E.L."/>
            <person name="Williams K.H."/>
            <person name="Hubbard S.S."/>
            <person name="Banfield J.F."/>
        </authorList>
    </citation>
    <scope>NUCLEOTIDE SEQUENCE [LARGE SCALE GENOMIC DNA]</scope>
</reference>
<gene>
    <name evidence="27" type="ORF">A2756_02330</name>
</gene>
<keyword evidence="8" id="KW-0460">Magnesium</keyword>
<dbReference type="InterPro" id="IPR020084">
    <property type="entry name" value="NUDIX_hydrolase_CS"/>
</dbReference>
<evidence type="ECO:0000256" key="20">
    <source>
        <dbReference type="ARBA" id="ARBA00032071"/>
    </source>
</evidence>
<comment type="catalytic activity">
    <reaction evidence="22">
        <text>O(6)-methyl-dGTP + H2O = O(6)-methyl-dGMP + diphosphate + H(+)</text>
        <dbReference type="Rhea" id="RHEA:67600"/>
        <dbReference type="ChEBI" id="CHEBI:15377"/>
        <dbReference type="ChEBI" id="CHEBI:15378"/>
        <dbReference type="ChEBI" id="CHEBI:33019"/>
        <dbReference type="ChEBI" id="CHEBI:169974"/>
        <dbReference type="ChEBI" id="CHEBI:169975"/>
    </reaction>
    <physiologicalReaction direction="left-to-right" evidence="22">
        <dbReference type="Rhea" id="RHEA:67601"/>
    </physiologicalReaction>
</comment>
<feature type="domain" description="Nudix hydrolase" evidence="26">
    <location>
        <begin position="2"/>
        <end position="131"/>
    </location>
</feature>
<evidence type="ECO:0000256" key="16">
    <source>
        <dbReference type="ARBA" id="ARBA00029673"/>
    </source>
</evidence>
<dbReference type="PRINTS" id="PR00502">
    <property type="entry name" value="NUDIXFAMILY"/>
</dbReference>
<evidence type="ECO:0000256" key="19">
    <source>
        <dbReference type="ARBA" id="ARBA00031927"/>
    </source>
</evidence>
<evidence type="ECO:0000256" key="21">
    <source>
        <dbReference type="ARBA" id="ARBA00048002"/>
    </source>
</evidence>
<dbReference type="PROSITE" id="PS51462">
    <property type="entry name" value="NUDIX"/>
    <property type="match status" value="1"/>
</dbReference>
<comment type="cofactor">
    <cofactor evidence="1">
        <name>Mg(2+)</name>
        <dbReference type="ChEBI" id="CHEBI:18420"/>
    </cofactor>
</comment>
<comment type="catalytic activity">
    <reaction evidence="13">
        <text>2-oxo-ATP + H2O = 2-oxo-AMP + diphosphate + H(+)</text>
        <dbReference type="Rhea" id="RHEA:67392"/>
        <dbReference type="ChEBI" id="CHEBI:15377"/>
        <dbReference type="ChEBI" id="CHEBI:15378"/>
        <dbReference type="ChEBI" id="CHEBI:33019"/>
        <dbReference type="ChEBI" id="CHEBI:71395"/>
        <dbReference type="ChEBI" id="CHEBI:172878"/>
    </reaction>
    <physiologicalReaction direction="left-to-right" evidence="13">
        <dbReference type="Rhea" id="RHEA:67393"/>
    </physiologicalReaction>
</comment>
<evidence type="ECO:0000256" key="18">
    <source>
        <dbReference type="ARBA" id="ARBA00030682"/>
    </source>
</evidence>
<comment type="catalytic activity">
    <reaction evidence="10">
        <text>8-oxo-dATP + H2O = 8-oxo-dAMP + diphosphate + H(+)</text>
        <dbReference type="Rhea" id="RHEA:65396"/>
        <dbReference type="ChEBI" id="CHEBI:15377"/>
        <dbReference type="ChEBI" id="CHEBI:15378"/>
        <dbReference type="ChEBI" id="CHEBI:33019"/>
        <dbReference type="ChEBI" id="CHEBI:71361"/>
        <dbReference type="ChEBI" id="CHEBI:172871"/>
    </reaction>
    <physiologicalReaction direction="left-to-right" evidence="10">
        <dbReference type="Rhea" id="RHEA:65397"/>
    </physiologicalReaction>
</comment>
<evidence type="ECO:0000313" key="28">
    <source>
        <dbReference type="Proteomes" id="UP000177785"/>
    </source>
</evidence>
<evidence type="ECO:0000256" key="9">
    <source>
        <dbReference type="ARBA" id="ARBA00022884"/>
    </source>
</evidence>
<dbReference type="InterPro" id="IPR000086">
    <property type="entry name" value="NUDIX_hydrolase_dom"/>
</dbReference>
<dbReference type="GO" id="GO:0003723">
    <property type="term" value="F:RNA binding"/>
    <property type="evidence" value="ECO:0007669"/>
    <property type="project" value="UniProtKB-KW"/>
</dbReference>
<evidence type="ECO:0000259" key="26">
    <source>
        <dbReference type="PROSITE" id="PS51462"/>
    </source>
</evidence>
<evidence type="ECO:0000256" key="2">
    <source>
        <dbReference type="ARBA" id="ARBA00004496"/>
    </source>
</evidence>
<dbReference type="GO" id="GO:0046872">
    <property type="term" value="F:metal ion binding"/>
    <property type="evidence" value="ECO:0007669"/>
    <property type="project" value="UniProtKB-KW"/>
</dbReference>
<dbReference type="PANTHER" id="PTHR43758">
    <property type="entry name" value="7,8-DIHYDRO-8-OXOGUANINE TRIPHOSPHATASE"/>
    <property type="match status" value="1"/>
</dbReference>
<dbReference type="InterPro" id="IPR003563">
    <property type="entry name" value="8ODP"/>
</dbReference>
<dbReference type="GO" id="GO:0008413">
    <property type="term" value="F:8-oxo-7,8-dihydroguanosine triphosphate pyrophosphatase activity"/>
    <property type="evidence" value="ECO:0007669"/>
    <property type="project" value="InterPro"/>
</dbReference>
<name>A0A1G2G6L8_9BACT</name>
<dbReference type="GO" id="GO:0005737">
    <property type="term" value="C:cytoplasm"/>
    <property type="evidence" value="ECO:0007669"/>
    <property type="project" value="UniProtKB-SubCell"/>
</dbReference>
<evidence type="ECO:0000256" key="7">
    <source>
        <dbReference type="ARBA" id="ARBA00022801"/>
    </source>
</evidence>
<evidence type="ECO:0000256" key="15">
    <source>
        <dbReference type="ARBA" id="ARBA00026218"/>
    </source>
</evidence>
<organism evidence="27 28">
    <name type="scientific">Candidatus Ryanbacteria bacterium RIFCSPHIGHO2_01_FULL_48_27</name>
    <dbReference type="NCBI Taxonomy" id="1802115"/>
    <lineage>
        <taxon>Bacteria</taxon>
        <taxon>Candidatus Ryaniibacteriota</taxon>
    </lineage>
</organism>
<evidence type="ECO:0000256" key="8">
    <source>
        <dbReference type="ARBA" id="ARBA00022842"/>
    </source>
</evidence>
<keyword evidence="6" id="KW-0479">Metal-binding</keyword>
<comment type="catalytic activity">
    <reaction evidence="12">
        <text>8-oxo-dGTP + H2O = 8-oxo-dGMP + diphosphate + H(+)</text>
        <dbReference type="Rhea" id="RHEA:31575"/>
        <dbReference type="ChEBI" id="CHEBI:15377"/>
        <dbReference type="ChEBI" id="CHEBI:15378"/>
        <dbReference type="ChEBI" id="CHEBI:33019"/>
        <dbReference type="ChEBI" id="CHEBI:63224"/>
        <dbReference type="ChEBI" id="CHEBI:77896"/>
    </reaction>
    <physiologicalReaction direction="left-to-right" evidence="12">
        <dbReference type="Rhea" id="RHEA:31576"/>
    </physiologicalReaction>
</comment>
<accession>A0A1G2G6L8</accession>
<keyword evidence="7 25" id="KW-0378">Hydrolase</keyword>
<dbReference type="Proteomes" id="UP000177785">
    <property type="component" value="Unassembled WGS sequence"/>
</dbReference>
<dbReference type="InterPro" id="IPR015797">
    <property type="entry name" value="NUDIX_hydrolase-like_dom_sf"/>
</dbReference>
<protein>
    <recommendedName>
        <fullName evidence="15">Oxidized purine nucleoside triphosphate hydrolase</fullName>
        <ecNumber evidence="14">3.6.1.56</ecNumber>
    </recommendedName>
    <alternativeName>
        <fullName evidence="19">2-hydroxy-dATP diphosphatase</fullName>
    </alternativeName>
    <alternativeName>
        <fullName evidence="18">7,8-dihydro-8-oxoguanine triphosphatase</fullName>
    </alternativeName>
    <alternativeName>
        <fullName evidence="17">8-oxo-dGTPase</fullName>
    </alternativeName>
    <alternativeName>
        <fullName evidence="20">Methylated purine nucleoside triphosphate hydrolase</fullName>
    </alternativeName>
    <alternativeName>
        <fullName evidence="16">Nucleoside diphosphate-linked moiety X motif 1</fullName>
    </alternativeName>
</protein>
<dbReference type="SUPFAM" id="SSF55811">
    <property type="entry name" value="Nudix"/>
    <property type="match status" value="1"/>
</dbReference>
<comment type="similarity">
    <text evidence="3 25">Belongs to the Nudix hydrolase family.</text>
</comment>
<evidence type="ECO:0000256" key="5">
    <source>
        <dbReference type="ARBA" id="ARBA00022490"/>
    </source>
</evidence>
<dbReference type="EMBL" id="MHNL01000005">
    <property type="protein sequence ID" value="OGZ45722.1"/>
    <property type="molecule type" value="Genomic_DNA"/>
</dbReference>
<evidence type="ECO:0000256" key="11">
    <source>
        <dbReference type="ARBA" id="ARBA00024459"/>
    </source>
</evidence>
<comment type="caution">
    <text evidence="27">The sequence shown here is derived from an EMBL/GenBank/DDBJ whole genome shotgun (WGS) entry which is preliminary data.</text>
</comment>
<dbReference type="AlphaFoldDB" id="A0A1G2G6L8"/>
<comment type="catalytic activity">
    <reaction evidence="23">
        <text>N(6)-methyl-dATP + H2O = N(6)-methyl-dAMP + diphosphate + H(+)</text>
        <dbReference type="Rhea" id="RHEA:67604"/>
        <dbReference type="ChEBI" id="CHEBI:15377"/>
        <dbReference type="ChEBI" id="CHEBI:15378"/>
        <dbReference type="ChEBI" id="CHEBI:33019"/>
        <dbReference type="ChEBI" id="CHEBI:169976"/>
        <dbReference type="ChEBI" id="CHEBI:172872"/>
    </reaction>
    <physiologicalReaction direction="left-to-right" evidence="23">
        <dbReference type="Rhea" id="RHEA:67605"/>
    </physiologicalReaction>
</comment>
<dbReference type="PRINTS" id="PR01403">
    <property type="entry name" value="8OXTPHPHTASE"/>
</dbReference>
<dbReference type="GO" id="GO:0008828">
    <property type="term" value="F:dATP diphosphatase activity"/>
    <property type="evidence" value="ECO:0007669"/>
    <property type="project" value="UniProtKB-EC"/>
</dbReference>
<dbReference type="InterPro" id="IPR020476">
    <property type="entry name" value="Nudix_hydrolase"/>
</dbReference>
<evidence type="ECO:0000256" key="1">
    <source>
        <dbReference type="ARBA" id="ARBA00001946"/>
    </source>
</evidence>
<evidence type="ECO:0000256" key="25">
    <source>
        <dbReference type="RuleBase" id="RU003476"/>
    </source>
</evidence>
<dbReference type="PANTHER" id="PTHR43758:SF2">
    <property type="entry name" value="OXIDIZED PURINE NUCLEOSIDE TRIPHOSPHATE HYDROLASE"/>
    <property type="match status" value="1"/>
</dbReference>
<comment type="catalytic activity">
    <reaction evidence="21">
        <text>N(6)-methyl-ATP + H2O = N(6)-methyl-AMP + diphosphate + H(+)</text>
        <dbReference type="Rhea" id="RHEA:67608"/>
        <dbReference type="ChEBI" id="CHEBI:15377"/>
        <dbReference type="ChEBI" id="CHEBI:15378"/>
        <dbReference type="ChEBI" id="CHEBI:33019"/>
        <dbReference type="ChEBI" id="CHEBI:144842"/>
        <dbReference type="ChEBI" id="CHEBI:172873"/>
    </reaction>
    <physiologicalReaction direction="left-to-right" evidence="21">
        <dbReference type="Rhea" id="RHEA:67609"/>
    </physiologicalReaction>
</comment>
<comment type="subcellular location">
    <subcellularLocation>
        <location evidence="2">Cytoplasm</location>
    </subcellularLocation>
</comment>
<dbReference type="Pfam" id="PF00293">
    <property type="entry name" value="NUDIX"/>
    <property type="match status" value="1"/>
</dbReference>
<evidence type="ECO:0000256" key="12">
    <source>
        <dbReference type="ARBA" id="ARBA00024486"/>
    </source>
</evidence>
<proteinExistence type="inferred from homology"/>
<comment type="catalytic activity">
    <reaction evidence="11">
        <text>2-oxo-dATP + H2O = 2-oxo-dAMP + diphosphate + H(+)</text>
        <dbReference type="Rhea" id="RHEA:31583"/>
        <dbReference type="ChEBI" id="CHEBI:15377"/>
        <dbReference type="ChEBI" id="CHEBI:15378"/>
        <dbReference type="ChEBI" id="CHEBI:33019"/>
        <dbReference type="ChEBI" id="CHEBI:63212"/>
        <dbReference type="ChEBI" id="CHEBI:77897"/>
        <dbReference type="EC" id="3.6.1.56"/>
    </reaction>
    <physiologicalReaction direction="left-to-right" evidence="11">
        <dbReference type="Rhea" id="RHEA:31584"/>
    </physiologicalReaction>
</comment>
<evidence type="ECO:0000256" key="23">
    <source>
        <dbReference type="ARBA" id="ARBA00049032"/>
    </source>
</evidence>
<evidence type="ECO:0000256" key="22">
    <source>
        <dbReference type="ARBA" id="ARBA00048894"/>
    </source>
</evidence>
<evidence type="ECO:0000256" key="14">
    <source>
        <dbReference type="ARBA" id="ARBA00026103"/>
    </source>
</evidence>
<dbReference type="CDD" id="cd03427">
    <property type="entry name" value="NUDIX_MTH1_Nudt1"/>
    <property type="match status" value="1"/>
</dbReference>
<evidence type="ECO:0000256" key="4">
    <source>
        <dbReference type="ARBA" id="ARBA00011245"/>
    </source>
</evidence>